<organism evidence="1 2">
    <name type="scientific">Candidatus Methanodesulfokora washburnensis</name>
    <dbReference type="NCBI Taxonomy" id="2478471"/>
    <lineage>
        <taxon>Archaea</taxon>
        <taxon>Thermoproteota</taxon>
        <taxon>Candidatus Korarchaeia</taxon>
        <taxon>Candidatus Korarchaeia incertae sedis</taxon>
        <taxon>Candidatus Methanodesulfokora</taxon>
    </lineage>
</organism>
<dbReference type="RefSeq" id="WP_125671363.1">
    <property type="nucleotide sequence ID" value="NZ_RCOS01000083.1"/>
</dbReference>
<dbReference type="AlphaFoldDB" id="A0A3R9RP12"/>
<keyword evidence="2" id="KW-1185">Reference proteome</keyword>
<reference evidence="1 2" key="1">
    <citation type="submission" date="2018-10" db="EMBL/GenBank/DDBJ databases">
        <title>Co-occurring genomic capacity for anaerobic methane metabolism and dissimilatory sulfite reduction discovered in the Korarchaeota.</title>
        <authorList>
            <person name="Mckay L.J."/>
            <person name="Dlakic M."/>
            <person name="Fields M.W."/>
            <person name="Delmont T.O."/>
            <person name="Eren A.M."/>
            <person name="Jay Z.J."/>
            <person name="Klingelsmith K.B."/>
            <person name="Rusch D.B."/>
            <person name="Inskeep W.P."/>
        </authorList>
    </citation>
    <scope>NUCLEOTIDE SEQUENCE [LARGE SCALE GENOMIC DNA]</scope>
    <source>
        <strain evidence="1 2">MDKW</strain>
    </source>
</reference>
<protein>
    <submittedName>
        <fullName evidence="1">Uncharacterized protein</fullName>
    </submittedName>
</protein>
<accession>A0A3R9RP12</accession>
<gene>
    <name evidence="1" type="ORF">D6D85_07300</name>
</gene>
<evidence type="ECO:0000313" key="1">
    <source>
        <dbReference type="EMBL" id="RSN74940.1"/>
    </source>
</evidence>
<dbReference type="Proteomes" id="UP000277582">
    <property type="component" value="Unassembled WGS sequence"/>
</dbReference>
<proteinExistence type="predicted"/>
<sequence>MKKKIIFITILLFVIVAALVSAIEIRYEPDILILSQNIYPKNAEWGAIFGLATDEEGKVVGSYVSDYMNGGIFTFDFKKRMLLWIKNQTALTPLNAVGGWNTAFIDGKFFIPMYTGGGPAALSIVNDDSVEIKLIPPPLVVINNSREIFNYFDNTSGFALSRFELDTSKSSYYIHIIFYNNLQVLLGCNGSRSSIVVNASEGDLVIHTLNSVITFHFNTSKGISHKLFICLYKDYMKVGVDRYPVDWFEVNTSSRGKIGFAGNLVSLIVGKYLEEEGFSIIKYKNRLLFGTWSALWISDDGGVTWKELWINGESQGSPIRSMFLYQDAVFFGSKGQGMRNALWKYYNNKIENVTGELSSDYTYQIYTMVENENKLLFAGMPNLHGRCVIGIYDYRDGSLKVFYELPENRSFYVSTLYKYRGIILVLASSSNKSVIIGLDHEGKELFKKYFPNLTFTTSPTFAFYNGSPIIGLNTYINGGQNGSYVAMVIIRSFLSFNIGHALRNMLIPVVLFLLMWIKSKGSRGYLTK</sequence>
<comment type="caution">
    <text evidence="1">The sequence shown here is derived from an EMBL/GenBank/DDBJ whole genome shotgun (WGS) entry which is preliminary data.</text>
</comment>
<evidence type="ECO:0000313" key="2">
    <source>
        <dbReference type="Proteomes" id="UP000277582"/>
    </source>
</evidence>
<name>A0A3R9RP12_9CREN</name>
<dbReference type="EMBL" id="RCOS01000083">
    <property type="protein sequence ID" value="RSN74940.1"/>
    <property type="molecule type" value="Genomic_DNA"/>
</dbReference>